<proteinExistence type="predicted"/>
<feature type="compositionally biased region" description="Gly residues" evidence="1">
    <location>
        <begin position="41"/>
        <end position="51"/>
    </location>
</feature>
<name>A0A401TBR2_CHIPU</name>
<dbReference type="EMBL" id="BEZZ01032536">
    <property type="protein sequence ID" value="GCC40073.1"/>
    <property type="molecule type" value="Genomic_DNA"/>
</dbReference>
<dbReference type="AlphaFoldDB" id="A0A401TBR2"/>
<feature type="region of interest" description="Disordered" evidence="1">
    <location>
        <begin position="168"/>
        <end position="221"/>
    </location>
</feature>
<evidence type="ECO:0000256" key="1">
    <source>
        <dbReference type="SAM" id="MobiDB-lite"/>
    </source>
</evidence>
<feature type="compositionally biased region" description="Basic and acidic residues" evidence="1">
    <location>
        <begin position="172"/>
        <end position="221"/>
    </location>
</feature>
<evidence type="ECO:0000313" key="3">
    <source>
        <dbReference type="Proteomes" id="UP000287033"/>
    </source>
</evidence>
<organism evidence="2 3">
    <name type="scientific">Chiloscyllium punctatum</name>
    <name type="common">Brownbanded bambooshark</name>
    <name type="synonym">Hemiscyllium punctatum</name>
    <dbReference type="NCBI Taxonomy" id="137246"/>
    <lineage>
        <taxon>Eukaryota</taxon>
        <taxon>Metazoa</taxon>
        <taxon>Chordata</taxon>
        <taxon>Craniata</taxon>
        <taxon>Vertebrata</taxon>
        <taxon>Chondrichthyes</taxon>
        <taxon>Elasmobranchii</taxon>
        <taxon>Galeomorphii</taxon>
        <taxon>Galeoidea</taxon>
        <taxon>Orectolobiformes</taxon>
        <taxon>Hemiscylliidae</taxon>
        <taxon>Chiloscyllium</taxon>
    </lineage>
</organism>
<comment type="caution">
    <text evidence="2">The sequence shown here is derived from an EMBL/GenBank/DDBJ whole genome shotgun (WGS) entry which is preliminary data.</text>
</comment>
<dbReference type="Proteomes" id="UP000287033">
    <property type="component" value="Unassembled WGS sequence"/>
</dbReference>
<feature type="compositionally biased region" description="Basic and acidic residues" evidence="1">
    <location>
        <begin position="19"/>
        <end position="40"/>
    </location>
</feature>
<accession>A0A401TBR2</accession>
<gene>
    <name evidence="2" type="ORF">chiPu_0024087</name>
</gene>
<feature type="region of interest" description="Disordered" evidence="1">
    <location>
        <begin position="1"/>
        <end position="61"/>
    </location>
</feature>
<sequence length="221" mass="23801">GSRFRDYGLGIVDQGSGFSDRDQGSGFRDGDQGSGFRDEGLGSGFRDGGLGSEFRDGDQGSRFRDGGVWDWDSGTGGSGIRIPGSGSAYMPVLVQRVVCQLQSVKGDRLPHPVGSGSWGIWVDVHTVREVGLGFPAGFPLLILPLVTEGIHWGKIDQHQVLRVCSETGDGDLAGREHPSGKEGERENHRDPQKQEYSRDGDLAGREHPSGKEGERGRERGI</sequence>
<feature type="non-terminal residue" evidence="2">
    <location>
        <position position="1"/>
    </location>
</feature>
<protein>
    <submittedName>
        <fullName evidence="2">Uncharacterized protein</fullName>
    </submittedName>
</protein>
<keyword evidence="3" id="KW-1185">Reference proteome</keyword>
<evidence type="ECO:0000313" key="2">
    <source>
        <dbReference type="EMBL" id="GCC40073.1"/>
    </source>
</evidence>
<reference evidence="2 3" key="1">
    <citation type="journal article" date="2018" name="Nat. Ecol. Evol.">
        <title>Shark genomes provide insights into elasmobranch evolution and the origin of vertebrates.</title>
        <authorList>
            <person name="Hara Y"/>
            <person name="Yamaguchi K"/>
            <person name="Onimaru K"/>
            <person name="Kadota M"/>
            <person name="Koyanagi M"/>
            <person name="Keeley SD"/>
            <person name="Tatsumi K"/>
            <person name="Tanaka K"/>
            <person name="Motone F"/>
            <person name="Kageyama Y"/>
            <person name="Nozu R"/>
            <person name="Adachi N"/>
            <person name="Nishimura O"/>
            <person name="Nakagawa R"/>
            <person name="Tanegashima C"/>
            <person name="Kiyatake I"/>
            <person name="Matsumoto R"/>
            <person name="Murakumo K"/>
            <person name="Nishida K"/>
            <person name="Terakita A"/>
            <person name="Kuratani S"/>
            <person name="Sato K"/>
            <person name="Hyodo S Kuraku.S."/>
        </authorList>
    </citation>
    <scope>NUCLEOTIDE SEQUENCE [LARGE SCALE GENOMIC DNA]</scope>
</reference>